<feature type="compositionally biased region" description="Basic and acidic residues" evidence="1">
    <location>
        <begin position="223"/>
        <end position="239"/>
    </location>
</feature>
<dbReference type="AlphaFoldDB" id="A0ABD6CPC7"/>
<name>A0ABD6CPC7_9EURY</name>
<accession>A0ABD6CPC7</accession>
<reference evidence="2 3" key="1">
    <citation type="journal article" date="2019" name="Int. J. Syst. Evol. Microbiol.">
        <title>The Global Catalogue of Microorganisms (GCM) 10K type strain sequencing project: providing services to taxonomists for standard genome sequencing and annotation.</title>
        <authorList>
            <consortium name="The Broad Institute Genomics Platform"/>
            <consortium name="The Broad Institute Genome Sequencing Center for Infectious Disease"/>
            <person name="Wu L."/>
            <person name="Ma J."/>
        </authorList>
    </citation>
    <scope>NUCLEOTIDE SEQUENCE [LARGE SCALE GENOMIC DNA]</scope>
    <source>
        <strain evidence="2 3">CGMCC 1.12121</strain>
    </source>
</reference>
<gene>
    <name evidence="2" type="ORF">ACFSBX_08510</name>
</gene>
<evidence type="ECO:0000313" key="2">
    <source>
        <dbReference type="EMBL" id="MFD1598995.1"/>
    </source>
</evidence>
<dbReference type="Proteomes" id="UP001597085">
    <property type="component" value="Unassembled WGS sequence"/>
</dbReference>
<proteinExistence type="predicted"/>
<dbReference type="InterPro" id="IPR006311">
    <property type="entry name" value="TAT_signal"/>
</dbReference>
<organism evidence="2 3">
    <name type="scientific">Halobellus rarus</name>
    <dbReference type="NCBI Taxonomy" id="1126237"/>
    <lineage>
        <taxon>Archaea</taxon>
        <taxon>Methanobacteriati</taxon>
        <taxon>Methanobacteriota</taxon>
        <taxon>Stenosarchaea group</taxon>
        <taxon>Halobacteria</taxon>
        <taxon>Halobacteriales</taxon>
        <taxon>Haloferacaceae</taxon>
        <taxon>Halobellus</taxon>
    </lineage>
</organism>
<dbReference type="PROSITE" id="PS51318">
    <property type="entry name" value="TAT"/>
    <property type="match status" value="1"/>
</dbReference>
<evidence type="ECO:0008006" key="4">
    <source>
        <dbReference type="Google" id="ProtNLM"/>
    </source>
</evidence>
<comment type="caution">
    <text evidence="2">The sequence shown here is derived from an EMBL/GenBank/DDBJ whole genome shotgun (WGS) entry which is preliminary data.</text>
</comment>
<evidence type="ECO:0000313" key="3">
    <source>
        <dbReference type="Proteomes" id="UP001597085"/>
    </source>
</evidence>
<dbReference type="RefSeq" id="WP_256420523.1">
    <property type="nucleotide sequence ID" value="NZ_JANHDI010000002.1"/>
</dbReference>
<protein>
    <recommendedName>
        <fullName evidence="4">DUF1102 domain-containing protein</fullName>
    </recommendedName>
</protein>
<sequence length="252" mass="26386">MTSRRKFIAGLGALATGSAAAMGTGAFTSVSANRGINVDVAGDASAFLSLEPTNSPNSKYVNTEGNALSLQFDGSHAESMSEVYSGNVGGLNVDAQTVIGELFNITNRGTQDVFVYMLQDPDGDGTKELGSGNENGISFAAGSANDYYNEQMGGTGLMNTQEKSGLPNHPVPAAIRVDVGNTMPDVGAIFGGYLGDLSELDMDITIVAEAVSSYEDGDTVPENDEKFDIYGYDDPHLPPEEDNGEEVPEESE</sequence>
<keyword evidence="3" id="KW-1185">Reference proteome</keyword>
<feature type="region of interest" description="Disordered" evidence="1">
    <location>
        <begin position="215"/>
        <end position="252"/>
    </location>
</feature>
<feature type="compositionally biased region" description="Acidic residues" evidence="1">
    <location>
        <begin position="240"/>
        <end position="252"/>
    </location>
</feature>
<evidence type="ECO:0000256" key="1">
    <source>
        <dbReference type="SAM" id="MobiDB-lite"/>
    </source>
</evidence>
<dbReference type="EMBL" id="JBHUDK010000006">
    <property type="protein sequence ID" value="MFD1598995.1"/>
    <property type="molecule type" value="Genomic_DNA"/>
</dbReference>